<dbReference type="SMART" id="SM01139">
    <property type="entry name" value="Drf_FH3"/>
    <property type="match status" value="1"/>
</dbReference>
<dbReference type="FunFam" id="1.20.58.630:FF:000001">
    <property type="entry name" value="Diaphanous related formin 1"/>
    <property type="match status" value="1"/>
</dbReference>
<keyword evidence="2 3" id="KW-0175">Coiled coil</keyword>
<feature type="region of interest" description="Disordered" evidence="4">
    <location>
        <begin position="656"/>
        <end position="679"/>
    </location>
</feature>
<dbReference type="eggNOG" id="KOG1924">
    <property type="taxonomic scope" value="Eukaryota"/>
</dbReference>
<dbReference type="Gene3D" id="1.10.238.150">
    <property type="entry name" value="Formin, FH3 diaphanous domain"/>
    <property type="match status" value="1"/>
</dbReference>
<feature type="compositionally biased region" description="Basic and acidic residues" evidence="4">
    <location>
        <begin position="426"/>
        <end position="444"/>
    </location>
</feature>
<dbReference type="PANTHER" id="PTHR45691:SF4">
    <property type="entry name" value="PROTEIN DIAPHANOUS HOMOLOG 1"/>
    <property type="match status" value="1"/>
</dbReference>
<dbReference type="InterPro" id="IPR051412">
    <property type="entry name" value="Formin_Homology_Diaphanous_sf"/>
</dbReference>
<dbReference type="GeneTree" id="ENSGT00940000159910"/>
<feature type="domain" description="DAD" evidence="5">
    <location>
        <begin position="1022"/>
        <end position="1050"/>
    </location>
</feature>
<dbReference type="InterPro" id="IPR010472">
    <property type="entry name" value="FH3_dom"/>
</dbReference>
<dbReference type="STRING" id="8128.ENSONIP00000044242"/>
<dbReference type="Gene3D" id="1.10.20.40">
    <property type="entry name" value="Formin, diaphanous GTPase-binding domain"/>
    <property type="match status" value="1"/>
</dbReference>
<keyword evidence="9" id="KW-1185">Reference proteome</keyword>
<evidence type="ECO:0000313" key="8">
    <source>
        <dbReference type="Ensembl" id="ENSONIP00000006255.2"/>
    </source>
</evidence>
<dbReference type="PANTHER" id="PTHR45691">
    <property type="entry name" value="PROTEIN DIAPHANOUS"/>
    <property type="match status" value="1"/>
</dbReference>
<evidence type="ECO:0000256" key="1">
    <source>
        <dbReference type="ARBA" id="ARBA00008214"/>
    </source>
</evidence>
<reference evidence="8" key="2">
    <citation type="submission" date="2025-08" db="UniProtKB">
        <authorList>
            <consortium name="Ensembl"/>
        </authorList>
    </citation>
    <scope>IDENTIFICATION</scope>
</reference>
<dbReference type="PROSITE" id="PS51231">
    <property type="entry name" value="DAD"/>
    <property type="match status" value="1"/>
</dbReference>
<dbReference type="Pfam" id="PF06367">
    <property type="entry name" value="Drf_FH3"/>
    <property type="match status" value="1"/>
</dbReference>
<dbReference type="GO" id="GO:0031267">
    <property type="term" value="F:small GTPase binding"/>
    <property type="evidence" value="ECO:0007669"/>
    <property type="project" value="InterPro"/>
</dbReference>
<protein>
    <submittedName>
        <fullName evidence="8">Diaphanous related formin 1</fullName>
    </submittedName>
</protein>
<dbReference type="GO" id="GO:0030041">
    <property type="term" value="P:actin filament polymerization"/>
    <property type="evidence" value="ECO:0007669"/>
    <property type="project" value="TreeGrafter"/>
</dbReference>
<dbReference type="InterPro" id="IPR042201">
    <property type="entry name" value="FH2_Formin_sf"/>
</dbReference>
<evidence type="ECO:0000259" key="5">
    <source>
        <dbReference type="PROSITE" id="PS51231"/>
    </source>
</evidence>
<evidence type="ECO:0000313" key="9">
    <source>
        <dbReference type="Proteomes" id="UP000005207"/>
    </source>
</evidence>
<feature type="region of interest" description="Disordered" evidence="4">
    <location>
        <begin position="426"/>
        <end position="451"/>
    </location>
</feature>
<dbReference type="InterPro" id="IPR014768">
    <property type="entry name" value="GBD/FH3_dom"/>
</dbReference>
<evidence type="ECO:0000256" key="4">
    <source>
        <dbReference type="SAM" id="MobiDB-lite"/>
    </source>
</evidence>
<dbReference type="Pfam" id="PF06371">
    <property type="entry name" value="Drf_GBD"/>
    <property type="match status" value="1"/>
</dbReference>
<name>I3JBL5_ORENI</name>
<evidence type="ECO:0000259" key="6">
    <source>
        <dbReference type="PROSITE" id="PS51232"/>
    </source>
</evidence>
<evidence type="ECO:0000256" key="2">
    <source>
        <dbReference type="ARBA" id="ARBA00023054"/>
    </source>
</evidence>
<dbReference type="GO" id="GO:0005884">
    <property type="term" value="C:actin filament"/>
    <property type="evidence" value="ECO:0007669"/>
    <property type="project" value="TreeGrafter"/>
</dbReference>
<feature type="compositionally biased region" description="Pro residues" evidence="4">
    <location>
        <begin position="521"/>
        <end position="557"/>
    </location>
</feature>
<organism evidence="8 9">
    <name type="scientific">Oreochromis niloticus</name>
    <name type="common">Nile tilapia</name>
    <name type="synonym">Tilapia nilotica</name>
    <dbReference type="NCBI Taxonomy" id="8128"/>
    <lineage>
        <taxon>Eukaryota</taxon>
        <taxon>Metazoa</taxon>
        <taxon>Chordata</taxon>
        <taxon>Craniata</taxon>
        <taxon>Vertebrata</taxon>
        <taxon>Euteleostomi</taxon>
        <taxon>Actinopterygii</taxon>
        <taxon>Neopterygii</taxon>
        <taxon>Teleostei</taxon>
        <taxon>Neoteleostei</taxon>
        <taxon>Acanthomorphata</taxon>
        <taxon>Ovalentaria</taxon>
        <taxon>Cichlomorphae</taxon>
        <taxon>Cichliformes</taxon>
        <taxon>Cichlidae</taxon>
        <taxon>African cichlids</taxon>
        <taxon>Pseudocrenilabrinae</taxon>
        <taxon>Oreochromini</taxon>
        <taxon>Oreochromis</taxon>
    </lineage>
</organism>
<dbReference type="OMA" id="TPSIKMK"/>
<dbReference type="InterPro" id="IPR044933">
    <property type="entry name" value="DIA_GBD_sf"/>
</dbReference>
<feature type="compositionally biased region" description="Basic and acidic residues" evidence="4">
    <location>
        <begin position="662"/>
        <end position="673"/>
    </location>
</feature>
<proteinExistence type="inferred from homology"/>
<dbReference type="Proteomes" id="UP000005207">
    <property type="component" value="Linkage group LG2"/>
</dbReference>
<feature type="compositionally biased region" description="Pro residues" evidence="4">
    <location>
        <begin position="479"/>
        <end position="510"/>
    </location>
</feature>
<feature type="region of interest" description="Disordered" evidence="4">
    <location>
        <begin position="478"/>
        <end position="565"/>
    </location>
</feature>
<gene>
    <name evidence="8" type="primary">DIAPH1</name>
</gene>
<dbReference type="Gene3D" id="1.25.10.10">
    <property type="entry name" value="Leucine-rich Repeat Variant"/>
    <property type="match status" value="2"/>
</dbReference>
<reference evidence="9" key="1">
    <citation type="submission" date="2012-01" db="EMBL/GenBank/DDBJ databases">
        <title>The Genome Sequence of Oreochromis niloticus (Nile Tilapia).</title>
        <authorList>
            <consortium name="Broad Institute Genome Assembly Team"/>
            <consortium name="Broad Institute Sequencing Platform"/>
            <person name="Di Palma F."/>
            <person name="Johnson J."/>
            <person name="Lander E.S."/>
            <person name="Lindblad-Toh K."/>
        </authorList>
    </citation>
    <scope>NUCLEOTIDE SEQUENCE [LARGE SCALE GENOMIC DNA]</scope>
</reference>
<feature type="domain" description="FH2" evidence="7">
    <location>
        <begin position="603"/>
        <end position="1000"/>
    </location>
</feature>
<reference evidence="8" key="3">
    <citation type="submission" date="2025-09" db="UniProtKB">
        <authorList>
            <consortium name="Ensembl"/>
        </authorList>
    </citation>
    <scope>IDENTIFICATION</scope>
</reference>
<accession>I3JBL5</accession>
<evidence type="ECO:0000259" key="7">
    <source>
        <dbReference type="PROSITE" id="PS51444"/>
    </source>
</evidence>
<dbReference type="InterPro" id="IPR016024">
    <property type="entry name" value="ARM-type_fold"/>
</dbReference>
<feature type="region of interest" description="Disordered" evidence="4">
    <location>
        <begin position="1"/>
        <end position="22"/>
    </location>
</feature>
<dbReference type="InterPro" id="IPR010473">
    <property type="entry name" value="GTPase-bd"/>
</dbReference>
<dbReference type="PROSITE" id="PS51232">
    <property type="entry name" value="GBD_FH3"/>
    <property type="match status" value="1"/>
</dbReference>
<dbReference type="SUPFAM" id="SSF48371">
    <property type="entry name" value="ARM repeat"/>
    <property type="match status" value="1"/>
</dbReference>
<dbReference type="Gene3D" id="1.20.58.630">
    <property type="match status" value="1"/>
</dbReference>
<dbReference type="Gene3D" id="1.20.58.2220">
    <property type="entry name" value="Formin, FH2 domain"/>
    <property type="match status" value="1"/>
</dbReference>
<dbReference type="FunFam" id="1.10.238.150:FF:000002">
    <property type="entry name" value="protein diaphanous homolog 2 isoform X2"/>
    <property type="match status" value="1"/>
</dbReference>
<dbReference type="GO" id="GO:0003779">
    <property type="term" value="F:actin binding"/>
    <property type="evidence" value="ECO:0007669"/>
    <property type="project" value="InterPro"/>
</dbReference>
<comment type="similarity">
    <text evidence="1">Belongs to the formin homology family. Diaphanous subfamily.</text>
</comment>
<dbReference type="SMART" id="SM00498">
    <property type="entry name" value="FH2"/>
    <property type="match status" value="1"/>
</dbReference>
<dbReference type="InterPro" id="IPR014767">
    <property type="entry name" value="DAD_dom"/>
</dbReference>
<dbReference type="AlphaFoldDB" id="I3JBL5"/>
<feature type="coiled-coil region" evidence="3">
    <location>
        <begin position="970"/>
        <end position="1013"/>
    </location>
</feature>
<dbReference type="PROSITE" id="PS51444">
    <property type="entry name" value="FH2"/>
    <property type="match status" value="1"/>
</dbReference>
<dbReference type="Ensembl" id="ENSONIT00000006259.2">
    <property type="protein sequence ID" value="ENSONIP00000006255.2"/>
    <property type="gene ID" value="ENSONIG00000004973.2"/>
</dbReference>
<dbReference type="InterPro" id="IPR011989">
    <property type="entry name" value="ARM-like"/>
</dbReference>
<dbReference type="SMART" id="SM01140">
    <property type="entry name" value="Drf_GBD"/>
    <property type="match status" value="1"/>
</dbReference>
<sequence>MRKKDKEKPGPPPGHRHSSAASYEISAQSGMMNDHSDEYVLELFEQMLVDMNLNEEKQQPLRQKDILIKREMVSQYLHTSKAGQSQKESSKSAMMYIQELKADYRESQLLSCLESLRVSLNNNPVSWVQNFGDEGLHGLKSMLESPEGIPLLTRAINPKVPHMMVDAVKLLSAISILEHPENLHERVLEAITEEAEKQDIERFQPLLTGMRSTSIALKGGCMQLINALISRAEELDFRIHIRSELLRLGLRDQLKEVRKIENEELRVQLTVFDEQAEDDSEDLKARLDDIRMEMEYPSNGDIFEILVNTVKDSKAEGHFLSLMQHLLLIRNDYLARPQYYKLIDECISQIVLHRNGTDPDFKCRNLSFNIEGLIGGLLNRNIHVPAPSATVAVLVSMLDAELTARHELQVELKKLESDYEQKLQDLSQEKEQLATSKQEREKENQGLQEQLGNLKTQIEKLSKDLEEAKTKVVTVTVPVPTPVFPPPPPPPPLPGQNAGMPPPPPPPPLPGHANLTVPQAPQAPPLPGHAGIPPPPPPPPLPGMPGPPPPPPLPGMPGPHRLHPSLACPGIPPPLPCPGMASPFGMGGWGAPAPPALPFGLKPKKEYKPEVQLKRANWSKIGPEDLSENSFWIKAKEDQFENNELFAKLTLTFSSQTKSKSKKEQDGGDEKKQAQKKKVKELKVLDTKSSQNLSIFLGSFRIPYEEIKNAILQVNEKVLTESMVQNLIKQLPGPDQLGVLAEMKDEYDDLAESEQFGVVMSGVKRLMPRLQAILFKLQFEEQLNNIKPDVVSVTAACEELRKSETFARLLQIILLVGNYMNSGSRNGAAFGFSISYLCKLRDTKSADLKQTLLHFLADVCQEQYPDVMSFTDELIHVEKASRVSAETIQKNLEMMGRQIKSLEKDLETFPPPQNDKDLFKSMEIHAQEQYEKLDLMHKNMEKQYSDLGDYFVFDPKKISVEELFGDLNNFKNMFQQAVKENQKRKEAEEKIKRAKLAREKAEKEKEEKLKKNQFPDINAEGDETGIMDGLLEALQSGAAFRRKRGPRQAGTHTQVIVSMRTWVPLATSSQDMFCSSKGENAKVPPMLLQIQWSIAFVAPLLPGHPEVQQQPAQIFNSGYVVQ</sequence>
<evidence type="ECO:0000256" key="3">
    <source>
        <dbReference type="SAM" id="Coils"/>
    </source>
</evidence>
<dbReference type="Pfam" id="PF02181">
    <property type="entry name" value="FH2"/>
    <property type="match status" value="1"/>
</dbReference>
<dbReference type="SUPFAM" id="SSF101447">
    <property type="entry name" value="Formin homology 2 domain (FH2 domain)"/>
    <property type="match status" value="1"/>
</dbReference>
<dbReference type="Gene3D" id="6.10.30.30">
    <property type="match status" value="1"/>
</dbReference>
<feature type="domain" description="GBD/FH3" evidence="6">
    <location>
        <begin position="1"/>
        <end position="358"/>
    </location>
</feature>
<dbReference type="InterPro" id="IPR015425">
    <property type="entry name" value="FH2_Formin"/>
</dbReference>